<evidence type="ECO:0000313" key="1">
    <source>
        <dbReference type="EMBL" id="CAG8610412.1"/>
    </source>
</evidence>
<name>A0A9N9CQM1_9GLOM</name>
<feature type="non-terminal residue" evidence="1">
    <location>
        <position position="647"/>
    </location>
</feature>
<proteinExistence type="predicted"/>
<sequence length="647" mass="76141">KVLSILPTQEEQIEIPKDLAPEKLLEVYKKNGQFNDATKYLRSLEKSQEASVMLSNNLDKDENIIDSFCYLLHSCRVIILVDTMNNDKSTLKEKELHKLLNDALDITTKVKSQSLKKSEKWSRLMEEFQLYLAYRKSDLNEVHKCIQSFKRRNDTIIEFQALTIWLKIQPKSINIEYWHERLQYLIRLCELAYDFIDPHKNVHNKEKINKNFEEIFFVEEVQDRPDKRKISFDDLLVCHIIKMYDKNTIEDLKVYNVDIMYKAIAKFLALYIDDLISKAHHKGKDISDIAYEICNDSVKCKSHYCQKHHLIPTPSILHKRITLACLQYTVTRKLDTICFCILSYRNIAIQRFWAERLIEYHFHYQSPQSSCPEITHAAIIKLPRHTYNGLVDLIYKVWLGNEFDPCDFAKMLKCIFVLLQLRCKWGIDKFHLEIRKNEKSYNNFAAQVAKRLALFVESLRTNLVIEAINQSKKFINYAVKNSEQVKIDTSRAFSDLTSLIEFTTFLILAARPGYCDFCLPRSYLVNYYDVFDLNPSLICLEGINKYNIITYNNEITDLFDQVKKILEEIIVINQSHFVNILDDDLKENGFDSLVIVYHIWGGMSRFSWEKFGITKISYRNIEEFRSSLRKITTNVPNDQISFQPADG</sequence>
<feature type="non-terminal residue" evidence="1">
    <location>
        <position position="1"/>
    </location>
</feature>
<accession>A0A9N9CQM1</accession>
<evidence type="ECO:0000313" key="2">
    <source>
        <dbReference type="Proteomes" id="UP000789706"/>
    </source>
</evidence>
<reference evidence="1" key="1">
    <citation type="submission" date="2021-06" db="EMBL/GenBank/DDBJ databases">
        <authorList>
            <person name="Kallberg Y."/>
            <person name="Tangrot J."/>
            <person name="Rosling A."/>
        </authorList>
    </citation>
    <scope>NUCLEOTIDE SEQUENCE</scope>
    <source>
        <strain evidence="1">AZ414A</strain>
    </source>
</reference>
<dbReference type="EMBL" id="CAJVPK010002313">
    <property type="protein sequence ID" value="CAG8610412.1"/>
    <property type="molecule type" value="Genomic_DNA"/>
</dbReference>
<comment type="caution">
    <text evidence="1">The sequence shown here is derived from an EMBL/GenBank/DDBJ whole genome shotgun (WGS) entry which is preliminary data.</text>
</comment>
<keyword evidence="2" id="KW-1185">Reference proteome</keyword>
<dbReference type="OrthoDB" id="2392009at2759"/>
<organism evidence="1 2">
    <name type="scientific">Diversispora eburnea</name>
    <dbReference type="NCBI Taxonomy" id="1213867"/>
    <lineage>
        <taxon>Eukaryota</taxon>
        <taxon>Fungi</taxon>
        <taxon>Fungi incertae sedis</taxon>
        <taxon>Mucoromycota</taxon>
        <taxon>Glomeromycotina</taxon>
        <taxon>Glomeromycetes</taxon>
        <taxon>Diversisporales</taxon>
        <taxon>Diversisporaceae</taxon>
        <taxon>Diversispora</taxon>
    </lineage>
</organism>
<protein>
    <submittedName>
        <fullName evidence="1">7477_t:CDS:1</fullName>
    </submittedName>
</protein>
<dbReference type="Proteomes" id="UP000789706">
    <property type="component" value="Unassembled WGS sequence"/>
</dbReference>
<dbReference type="AlphaFoldDB" id="A0A9N9CQM1"/>
<gene>
    <name evidence="1" type="ORF">DEBURN_LOCUS9949</name>
</gene>